<dbReference type="STRING" id="336988.NT96_03920"/>
<reference evidence="4 5" key="1">
    <citation type="journal article" date="2012" name="PLoS ONE">
        <title>Functional divergence in the genus oenococcus as predicted by genome sequencing of the newly-described species, Oenococcus kitaharae.</title>
        <authorList>
            <person name="Borneman A.R."/>
            <person name="McCarthy J.M."/>
            <person name="Chambers P.J."/>
            <person name="Bartowsky E.J."/>
        </authorList>
    </citation>
    <scope>NUCLEOTIDE SEQUENCE [LARGE SCALE GENOMIC DNA]</scope>
    <source>
        <strain evidence="5">DSM17330</strain>
    </source>
</reference>
<dbReference type="Gene3D" id="3.40.50.720">
    <property type="entry name" value="NAD(P)-binding Rossmann-like Domain"/>
    <property type="match status" value="1"/>
</dbReference>
<dbReference type="PANTHER" id="PTHR42879">
    <property type="entry name" value="3-OXOACYL-(ACYL-CARRIER-PROTEIN) REDUCTASE"/>
    <property type="match status" value="1"/>
</dbReference>
<dbReference type="InterPro" id="IPR020904">
    <property type="entry name" value="Sc_DH/Rdtase_CS"/>
</dbReference>
<dbReference type="InterPro" id="IPR050259">
    <property type="entry name" value="SDR"/>
</dbReference>
<keyword evidence="2" id="KW-0560">Oxidoreductase</keyword>
<dbReference type="EMBL" id="AFVZ01000001">
    <property type="protein sequence ID" value="EHN58271.1"/>
    <property type="molecule type" value="Genomic_DNA"/>
</dbReference>
<dbReference type="Proteomes" id="UP000004959">
    <property type="component" value="Chromosome"/>
</dbReference>
<evidence type="ECO:0000313" key="4">
    <source>
        <dbReference type="EMBL" id="EHN58271.1"/>
    </source>
</evidence>
<name>G9WEU8_9LACO</name>
<dbReference type="GO" id="GO:0016491">
    <property type="term" value="F:oxidoreductase activity"/>
    <property type="evidence" value="ECO:0007669"/>
    <property type="project" value="UniProtKB-KW"/>
</dbReference>
<dbReference type="Pfam" id="PF13561">
    <property type="entry name" value="adh_short_C2"/>
    <property type="match status" value="1"/>
</dbReference>
<dbReference type="PRINTS" id="PR00081">
    <property type="entry name" value="GDHRDH"/>
</dbReference>
<dbReference type="InterPro" id="IPR057326">
    <property type="entry name" value="KR_dom"/>
</dbReference>
<comment type="caution">
    <text evidence="4">The sequence shown here is derived from an EMBL/GenBank/DDBJ whole genome shotgun (WGS) entry which is preliminary data.</text>
</comment>
<dbReference type="InterPro" id="IPR036291">
    <property type="entry name" value="NAD(P)-bd_dom_sf"/>
</dbReference>
<dbReference type="NCBIfam" id="NF009466">
    <property type="entry name" value="PRK12826.1-2"/>
    <property type="match status" value="1"/>
</dbReference>
<dbReference type="InterPro" id="IPR002347">
    <property type="entry name" value="SDR_fam"/>
</dbReference>
<feature type="domain" description="Ketoreductase" evidence="3">
    <location>
        <begin position="6"/>
        <end position="187"/>
    </location>
</feature>
<sequence length="243" mass="25932">MDLQNKTVLVTGSTRGIGLAIAKAFYQAGCRVVLNGRKNVPEQVLAEFTDSQRVFAVTGDVADASEAQEMVAQALAHFGQLDILVNNAGITRDMLANRMTLEDFKAPIETNLIGSFNVTQPALKAMYRARSGCIINISSVVALIGNVGQVNYAASKAGLIGMTKTIAREAARRNVRCNAITPGMIETDMVAVLSEKTQEKLKSEIPLGHFGQPDEVAQTAVFLAENDYVTGQVITVDGGLAMV</sequence>
<dbReference type="SUPFAM" id="SSF51735">
    <property type="entry name" value="NAD(P)-binding Rossmann-fold domains"/>
    <property type="match status" value="1"/>
</dbReference>
<dbReference type="PATRIC" id="fig|1045004.4.peg.147"/>
<proteinExistence type="inferred from homology"/>
<evidence type="ECO:0000256" key="2">
    <source>
        <dbReference type="ARBA" id="ARBA00023002"/>
    </source>
</evidence>
<dbReference type="CDD" id="cd05333">
    <property type="entry name" value="BKR_SDR_c"/>
    <property type="match status" value="1"/>
</dbReference>
<dbReference type="OrthoDB" id="9804774at2"/>
<accession>G9WEU8</accession>
<dbReference type="AlphaFoldDB" id="G9WEU8"/>
<dbReference type="PANTHER" id="PTHR42879:SF2">
    <property type="entry name" value="3-OXOACYL-[ACYL-CARRIER-PROTEIN] REDUCTASE FABG"/>
    <property type="match status" value="1"/>
</dbReference>
<keyword evidence="5" id="KW-1185">Reference proteome</keyword>
<dbReference type="eggNOG" id="COG1028">
    <property type="taxonomic scope" value="Bacteria"/>
</dbReference>
<dbReference type="FunFam" id="3.40.50.720:FF:000173">
    <property type="entry name" value="3-oxoacyl-[acyl-carrier protein] reductase"/>
    <property type="match status" value="1"/>
</dbReference>
<comment type="similarity">
    <text evidence="1">Belongs to the short-chain dehydrogenases/reductases (SDR) family.</text>
</comment>
<evidence type="ECO:0000313" key="5">
    <source>
        <dbReference type="Proteomes" id="UP000004959"/>
    </source>
</evidence>
<dbReference type="PROSITE" id="PS00061">
    <property type="entry name" value="ADH_SHORT"/>
    <property type="match status" value="1"/>
</dbReference>
<dbReference type="RefSeq" id="WP_007744431.1">
    <property type="nucleotide sequence ID" value="NZ_CM001398.1"/>
</dbReference>
<dbReference type="GO" id="GO:0032787">
    <property type="term" value="P:monocarboxylic acid metabolic process"/>
    <property type="evidence" value="ECO:0007669"/>
    <property type="project" value="UniProtKB-ARBA"/>
</dbReference>
<organism evidence="4 5">
    <name type="scientific">Oenococcus kitaharae DSM 17330</name>
    <dbReference type="NCBI Taxonomy" id="1045004"/>
    <lineage>
        <taxon>Bacteria</taxon>
        <taxon>Bacillati</taxon>
        <taxon>Bacillota</taxon>
        <taxon>Bacilli</taxon>
        <taxon>Lactobacillales</taxon>
        <taxon>Lactobacillaceae</taxon>
        <taxon>Oenococcus</taxon>
    </lineage>
</organism>
<evidence type="ECO:0000256" key="1">
    <source>
        <dbReference type="ARBA" id="ARBA00006484"/>
    </source>
</evidence>
<dbReference type="PRINTS" id="PR00080">
    <property type="entry name" value="SDRFAMILY"/>
</dbReference>
<gene>
    <name evidence="4" type="ORF">OKIT_0144</name>
</gene>
<evidence type="ECO:0000259" key="3">
    <source>
        <dbReference type="SMART" id="SM00822"/>
    </source>
</evidence>
<protein>
    <submittedName>
        <fullName evidence="4">3-oxoacyl-[acyl-carrier protein] reductase</fullName>
    </submittedName>
</protein>
<dbReference type="HOGENOM" id="CLU_010194_1_3_9"/>
<dbReference type="SMART" id="SM00822">
    <property type="entry name" value="PKS_KR"/>
    <property type="match status" value="1"/>
</dbReference>